<accession>A0A9Q1FVS9</accession>
<organism evidence="2 3">
    <name type="scientific">Synaphobranchus kaupii</name>
    <name type="common">Kaup's arrowtooth eel</name>
    <dbReference type="NCBI Taxonomy" id="118154"/>
    <lineage>
        <taxon>Eukaryota</taxon>
        <taxon>Metazoa</taxon>
        <taxon>Chordata</taxon>
        <taxon>Craniata</taxon>
        <taxon>Vertebrata</taxon>
        <taxon>Euteleostomi</taxon>
        <taxon>Actinopterygii</taxon>
        <taxon>Neopterygii</taxon>
        <taxon>Teleostei</taxon>
        <taxon>Anguilliformes</taxon>
        <taxon>Synaphobranchidae</taxon>
        <taxon>Synaphobranchus</taxon>
    </lineage>
</organism>
<name>A0A9Q1FVS9_SYNKA</name>
<protein>
    <submittedName>
        <fullName evidence="2">Uncharacterized protein</fullName>
    </submittedName>
</protein>
<comment type="caution">
    <text evidence="2">The sequence shown here is derived from an EMBL/GenBank/DDBJ whole genome shotgun (WGS) entry which is preliminary data.</text>
</comment>
<evidence type="ECO:0000313" key="2">
    <source>
        <dbReference type="EMBL" id="KAJ8368158.1"/>
    </source>
</evidence>
<proteinExistence type="predicted"/>
<feature type="region of interest" description="Disordered" evidence="1">
    <location>
        <begin position="22"/>
        <end position="45"/>
    </location>
</feature>
<keyword evidence="3" id="KW-1185">Reference proteome</keyword>
<dbReference type="AlphaFoldDB" id="A0A9Q1FVS9"/>
<sequence>MKFCGLGWAGEAPGNPRFGLWSSPAVSDSGTGSNRHPGQAAINHPAGNRRLDQAHFLNGYQFLQGTKSLLSGLGNQLLSL</sequence>
<evidence type="ECO:0000256" key="1">
    <source>
        <dbReference type="SAM" id="MobiDB-lite"/>
    </source>
</evidence>
<dbReference type="Proteomes" id="UP001152622">
    <property type="component" value="Chromosome 3"/>
</dbReference>
<gene>
    <name evidence="2" type="ORF">SKAU_G00081860</name>
</gene>
<feature type="compositionally biased region" description="Polar residues" evidence="1">
    <location>
        <begin position="24"/>
        <end position="36"/>
    </location>
</feature>
<evidence type="ECO:0000313" key="3">
    <source>
        <dbReference type="Proteomes" id="UP001152622"/>
    </source>
</evidence>
<reference evidence="2" key="1">
    <citation type="journal article" date="2023" name="Science">
        <title>Genome structures resolve the early diversification of teleost fishes.</title>
        <authorList>
            <person name="Parey E."/>
            <person name="Louis A."/>
            <person name="Montfort J."/>
            <person name="Bouchez O."/>
            <person name="Roques C."/>
            <person name="Iampietro C."/>
            <person name="Lluch J."/>
            <person name="Castinel A."/>
            <person name="Donnadieu C."/>
            <person name="Desvignes T."/>
            <person name="Floi Bucao C."/>
            <person name="Jouanno E."/>
            <person name="Wen M."/>
            <person name="Mejri S."/>
            <person name="Dirks R."/>
            <person name="Jansen H."/>
            <person name="Henkel C."/>
            <person name="Chen W.J."/>
            <person name="Zahm M."/>
            <person name="Cabau C."/>
            <person name="Klopp C."/>
            <person name="Thompson A.W."/>
            <person name="Robinson-Rechavi M."/>
            <person name="Braasch I."/>
            <person name="Lecointre G."/>
            <person name="Bobe J."/>
            <person name="Postlethwait J.H."/>
            <person name="Berthelot C."/>
            <person name="Roest Crollius H."/>
            <person name="Guiguen Y."/>
        </authorList>
    </citation>
    <scope>NUCLEOTIDE SEQUENCE</scope>
    <source>
        <strain evidence="2">WJC10195</strain>
    </source>
</reference>
<dbReference type="EMBL" id="JAINUF010000003">
    <property type="protein sequence ID" value="KAJ8368158.1"/>
    <property type="molecule type" value="Genomic_DNA"/>
</dbReference>